<proteinExistence type="predicted"/>
<dbReference type="EMBL" id="CP126101">
    <property type="protein sequence ID" value="WHY53977.1"/>
    <property type="molecule type" value="Genomic_DNA"/>
</dbReference>
<keyword evidence="1" id="KW-1133">Transmembrane helix</keyword>
<organism evidence="2 3">
    <name type="scientific">Lysinibacillus pakistanensis</name>
    <dbReference type="NCBI Taxonomy" id="759811"/>
    <lineage>
        <taxon>Bacteria</taxon>
        <taxon>Bacillati</taxon>
        <taxon>Bacillota</taxon>
        <taxon>Bacilli</taxon>
        <taxon>Bacillales</taxon>
        <taxon>Bacillaceae</taxon>
        <taxon>Lysinibacillus</taxon>
    </lineage>
</organism>
<protein>
    <recommendedName>
        <fullName evidence="4">DUF4760 domain-containing protein</fullName>
    </recommendedName>
</protein>
<dbReference type="RefSeq" id="WP_283872537.1">
    <property type="nucleotide sequence ID" value="NZ_CP126101.1"/>
</dbReference>
<dbReference type="Proteomes" id="UP001178322">
    <property type="component" value="Chromosome"/>
</dbReference>
<keyword evidence="1" id="KW-0812">Transmembrane</keyword>
<reference evidence="2" key="1">
    <citation type="submission" date="2023-05" db="EMBL/GenBank/DDBJ databases">
        <title>Comparative genomics of Bacillaceae isolates and their secondary metabolite potential.</title>
        <authorList>
            <person name="Song L."/>
            <person name="Nielsen L.J."/>
            <person name="Mohite O."/>
            <person name="Xu X."/>
            <person name="Weber T."/>
            <person name="Kovacs A.T."/>
        </authorList>
    </citation>
    <scope>NUCLEOTIDE SEQUENCE</scope>
    <source>
        <strain evidence="2">LY1</strain>
    </source>
</reference>
<dbReference type="AlphaFoldDB" id="A0AAX3X5G0"/>
<gene>
    <name evidence="2" type="ORF">QNH24_12285</name>
</gene>
<sequence length="176" mass="20302">MSDIIAVIGGLSSFVSLILAGVIAWIGVSQSKKKDTDRFYEYLEIMINLKMELEIALASYVSQDDLEAFNNLNTRYTAFVNYLDYFSAKIINQNLFNNKAFKQFQGETHQGLKEWAIIQLRIYGIIEELKFNKFGITSSSTTRKSNLRNTYKLLKLTLPSKDYEEIQDSCRKYGLF</sequence>
<keyword evidence="1" id="KW-0472">Membrane</keyword>
<evidence type="ECO:0000313" key="2">
    <source>
        <dbReference type="EMBL" id="WHY53977.1"/>
    </source>
</evidence>
<feature type="transmembrane region" description="Helical" evidence="1">
    <location>
        <begin position="6"/>
        <end position="28"/>
    </location>
</feature>
<name>A0AAX3X5G0_9BACI</name>
<evidence type="ECO:0008006" key="4">
    <source>
        <dbReference type="Google" id="ProtNLM"/>
    </source>
</evidence>
<evidence type="ECO:0000256" key="1">
    <source>
        <dbReference type="SAM" id="Phobius"/>
    </source>
</evidence>
<accession>A0AAX3X5G0</accession>
<evidence type="ECO:0000313" key="3">
    <source>
        <dbReference type="Proteomes" id="UP001178322"/>
    </source>
</evidence>